<sequence length="110" mass="11928">MVCVSSTMAPDESTSLVQRCTDFVSEHKKAIIGTAAVAIAVGGAAYYASSPGAGDHNGERKSRDKKRSGKSSKKWKMVNDKDGPIIEERSPKVVEEQGKQKLFLPTCNWI</sequence>
<organism evidence="2 3">
    <name type="scientific">Piloderma croceum (strain F 1598)</name>
    <dbReference type="NCBI Taxonomy" id="765440"/>
    <lineage>
        <taxon>Eukaryota</taxon>
        <taxon>Fungi</taxon>
        <taxon>Dikarya</taxon>
        <taxon>Basidiomycota</taxon>
        <taxon>Agaricomycotina</taxon>
        <taxon>Agaricomycetes</taxon>
        <taxon>Agaricomycetidae</taxon>
        <taxon>Atheliales</taxon>
        <taxon>Atheliaceae</taxon>
        <taxon>Piloderma</taxon>
    </lineage>
</organism>
<feature type="region of interest" description="Disordered" evidence="1">
    <location>
        <begin position="49"/>
        <end position="88"/>
    </location>
</feature>
<dbReference type="HOGENOM" id="CLU_2172003_0_0_1"/>
<gene>
    <name evidence="2" type="ORF">PILCRDRAFT_674289</name>
</gene>
<evidence type="ECO:0000313" key="3">
    <source>
        <dbReference type="Proteomes" id="UP000054166"/>
    </source>
</evidence>
<keyword evidence="3" id="KW-1185">Reference proteome</keyword>
<reference evidence="3" key="2">
    <citation type="submission" date="2015-01" db="EMBL/GenBank/DDBJ databases">
        <title>Evolutionary Origins and Diversification of the Mycorrhizal Mutualists.</title>
        <authorList>
            <consortium name="DOE Joint Genome Institute"/>
            <consortium name="Mycorrhizal Genomics Consortium"/>
            <person name="Kohler A."/>
            <person name="Kuo A."/>
            <person name="Nagy L.G."/>
            <person name="Floudas D."/>
            <person name="Copeland A."/>
            <person name="Barry K.W."/>
            <person name="Cichocki N."/>
            <person name="Veneault-Fourrey C."/>
            <person name="LaButti K."/>
            <person name="Lindquist E.A."/>
            <person name="Lipzen A."/>
            <person name="Lundell T."/>
            <person name="Morin E."/>
            <person name="Murat C."/>
            <person name="Riley R."/>
            <person name="Ohm R."/>
            <person name="Sun H."/>
            <person name="Tunlid A."/>
            <person name="Henrissat B."/>
            <person name="Grigoriev I.V."/>
            <person name="Hibbett D.S."/>
            <person name="Martin F."/>
        </authorList>
    </citation>
    <scope>NUCLEOTIDE SEQUENCE [LARGE SCALE GENOMIC DNA]</scope>
    <source>
        <strain evidence="3">F 1598</strain>
    </source>
</reference>
<feature type="compositionally biased region" description="Basic and acidic residues" evidence="1">
    <location>
        <begin position="77"/>
        <end position="88"/>
    </location>
</feature>
<dbReference type="AlphaFoldDB" id="A0A0C3ESH1"/>
<dbReference type="Proteomes" id="UP000054166">
    <property type="component" value="Unassembled WGS sequence"/>
</dbReference>
<evidence type="ECO:0000256" key="1">
    <source>
        <dbReference type="SAM" id="MobiDB-lite"/>
    </source>
</evidence>
<evidence type="ECO:0000313" key="2">
    <source>
        <dbReference type="EMBL" id="KIM75525.1"/>
    </source>
</evidence>
<feature type="compositionally biased region" description="Basic residues" evidence="1">
    <location>
        <begin position="63"/>
        <end position="76"/>
    </location>
</feature>
<accession>A0A0C3ESH1</accession>
<proteinExistence type="predicted"/>
<protein>
    <submittedName>
        <fullName evidence="2">Uncharacterized protein</fullName>
    </submittedName>
</protein>
<dbReference type="STRING" id="765440.A0A0C3ESH1"/>
<name>A0A0C3ESH1_PILCF</name>
<dbReference type="InParanoid" id="A0A0C3ESH1"/>
<dbReference type="EMBL" id="KN833046">
    <property type="protein sequence ID" value="KIM75525.1"/>
    <property type="molecule type" value="Genomic_DNA"/>
</dbReference>
<reference evidence="2 3" key="1">
    <citation type="submission" date="2014-04" db="EMBL/GenBank/DDBJ databases">
        <authorList>
            <consortium name="DOE Joint Genome Institute"/>
            <person name="Kuo A."/>
            <person name="Tarkka M."/>
            <person name="Buscot F."/>
            <person name="Kohler A."/>
            <person name="Nagy L.G."/>
            <person name="Floudas D."/>
            <person name="Copeland A."/>
            <person name="Barry K.W."/>
            <person name="Cichocki N."/>
            <person name="Veneault-Fourrey C."/>
            <person name="LaButti K."/>
            <person name="Lindquist E.A."/>
            <person name="Lipzen A."/>
            <person name="Lundell T."/>
            <person name="Morin E."/>
            <person name="Murat C."/>
            <person name="Sun H."/>
            <person name="Tunlid A."/>
            <person name="Henrissat B."/>
            <person name="Grigoriev I.V."/>
            <person name="Hibbett D.S."/>
            <person name="Martin F."/>
            <person name="Nordberg H.P."/>
            <person name="Cantor M.N."/>
            <person name="Hua S.X."/>
        </authorList>
    </citation>
    <scope>NUCLEOTIDE SEQUENCE [LARGE SCALE GENOMIC DNA]</scope>
    <source>
        <strain evidence="2 3">F 1598</strain>
    </source>
</reference>